<evidence type="ECO:0000256" key="5">
    <source>
        <dbReference type="ARBA" id="ARBA00023242"/>
    </source>
</evidence>
<dbReference type="AlphaFoldDB" id="A0A9P6KAV2"/>
<organism evidence="7 8">
    <name type="scientific">Lunasporangiospora selenospora</name>
    <dbReference type="NCBI Taxonomy" id="979761"/>
    <lineage>
        <taxon>Eukaryota</taxon>
        <taxon>Fungi</taxon>
        <taxon>Fungi incertae sedis</taxon>
        <taxon>Mucoromycota</taxon>
        <taxon>Mortierellomycotina</taxon>
        <taxon>Mortierellomycetes</taxon>
        <taxon>Mortierellales</taxon>
        <taxon>Mortierellaceae</taxon>
        <taxon>Lunasporangiospora</taxon>
    </lineage>
</organism>
<dbReference type="PROSITE" id="PS50888">
    <property type="entry name" value="BHLH"/>
    <property type="match status" value="1"/>
</dbReference>
<proteinExistence type="predicted"/>
<accession>A0A9P6KAV2</accession>
<dbReference type="PANTHER" id="PTHR15741">
    <property type="entry name" value="BASIC HELIX-LOOP-HELIX ZIP TRANSCRIPTION FACTOR"/>
    <property type="match status" value="1"/>
</dbReference>
<keyword evidence="4" id="KW-0804">Transcription</keyword>
<dbReference type="InterPro" id="IPR036638">
    <property type="entry name" value="HLH_DNA-bd_sf"/>
</dbReference>
<dbReference type="GO" id="GO:0005634">
    <property type="term" value="C:nucleus"/>
    <property type="evidence" value="ECO:0007669"/>
    <property type="project" value="UniProtKB-SubCell"/>
</dbReference>
<comment type="caution">
    <text evidence="7">The sequence shown here is derived from an EMBL/GenBank/DDBJ whole genome shotgun (WGS) entry which is preliminary data.</text>
</comment>
<evidence type="ECO:0000256" key="2">
    <source>
        <dbReference type="ARBA" id="ARBA00023015"/>
    </source>
</evidence>
<keyword evidence="2" id="KW-0805">Transcription regulation</keyword>
<dbReference type="EMBL" id="JAABOA010003997">
    <property type="protein sequence ID" value="KAF9578111.1"/>
    <property type="molecule type" value="Genomic_DNA"/>
</dbReference>
<dbReference type="Gene3D" id="4.10.280.10">
    <property type="entry name" value="Helix-loop-helix DNA-binding domain"/>
    <property type="match status" value="1"/>
</dbReference>
<evidence type="ECO:0000313" key="8">
    <source>
        <dbReference type="Proteomes" id="UP000780801"/>
    </source>
</evidence>
<sequence length="109" mass="11859">MHKATSFTACSSAGRRLAHILSEQKRREKINGGFDKLLFKCAQNTDSKATILRKAVDYILLLEDEIRKYADAYPDFHRTGPGVGNAGTAGTSTGADVITIEDDSILARS</sequence>
<reference evidence="7" key="1">
    <citation type="journal article" date="2020" name="Fungal Divers.">
        <title>Resolving the Mortierellaceae phylogeny through synthesis of multi-gene phylogenetics and phylogenomics.</title>
        <authorList>
            <person name="Vandepol N."/>
            <person name="Liber J."/>
            <person name="Desiro A."/>
            <person name="Na H."/>
            <person name="Kennedy M."/>
            <person name="Barry K."/>
            <person name="Grigoriev I.V."/>
            <person name="Miller A.N."/>
            <person name="O'Donnell K."/>
            <person name="Stajich J.E."/>
            <person name="Bonito G."/>
        </authorList>
    </citation>
    <scope>NUCLEOTIDE SEQUENCE</scope>
    <source>
        <strain evidence="7">KOD1015</strain>
    </source>
</reference>
<keyword evidence="5" id="KW-0539">Nucleus</keyword>
<dbReference type="GO" id="GO:0046983">
    <property type="term" value="F:protein dimerization activity"/>
    <property type="evidence" value="ECO:0007669"/>
    <property type="project" value="InterPro"/>
</dbReference>
<dbReference type="OrthoDB" id="5778525at2759"/>
<dbReference type="PANTHER" id="PTHR15741:SF27">
    <property type="entry name" value="TRANSCRIPTION FACTOR AP-4"/>
    <property type="match status" value="1"/>
</dbReference>
<dbReference type="SMART" id="SM00353">
    <property type="entry name" value="HLH"/>
    <property type="match status" value="1"/>
</dbReference>
<dbReference type="SUPFAM" id="SSF47459">
    <property type="entry name" value="HLH, helix-loop-helix DNA-binding domain"/>
    <property type="match status" value="1"/>
</dbReference>
<dbReference type="Pfam" id="PF00010">
    <property type="entry name" value="HLH"/>
    <property type="match status" value="1"/>
</dbReference>
<evidence type="ECO:0000256" key="3">
    <source>
        <dbReference type="ARBA" id="ARBA00023125"/>
    </source>
</evidence>
<gene>
    <name evidence="7" type="ORF">BGW38_006260</name>
</gene>
<keyword evidence="8" id="KW-1185">Reference proteome</keyword>
<evidence type="ECO:0000256" key="1">
    <source>
        <dbReference type="ARBA" id="ARBA00004123"/>
    </source>
</evidence>
<evidence type="ECO:0000313" key="7">
    <source>
        <dbReference type="EMBL" id="KAF9578111.1"/>
    </source>
</evidence>
<evidence type="ECO:0000256" key="4">
    <source>
        <dbReference type="ARBA" id="ARBA00023163"/>
    </source>
</evidence>
<dbReference type="InterPro" id="IPR011598">
    <property type="entry name" value="bHLH_dom"/>
</dbReference>
<protein>
    <recommendedName>
        <fullName evidence="6">BHLH domain-containing protein</fullName>
    </recommendedName>
</protein>
<dbReference type="Proteomes" id="UP000780801">
    <property type="component" value="Unassembled WGS sequence"/>
</dbReference>
<dbReference type="InterPro" id="IPR052207">
    <property type="entry name" value="Max-like/E-box_TFs"/>
</dbReference>
<dbReference type="GO" id="GO:0000978">
    <property type="term" value="F:RNA polymerase II cis-regulatory region sequence-specific DNA binding"/>
    <property type="evidence" value="ECO:0007669"/>
    <property type="project" value="TreeGrafter"/>
</dbReference>
<feature type="domain" description="BHLH" evidence="6">
    <location>
        <begin position="14"/>
        <end position="62"/>
    </location>
</feature>
<keyword evidence="3" id="KW-0238">DNA-binding</keyword>
<evidence type="ECO:0000259" key="6">
    <source>
        <dbReference type="PROSITE" id="PS50888"/>
    </source>
</evidence>
<dbReference type="GO" id="GO:0000981">
    <property type="term" value="F:DNA-binding transcription factor activity, RNA polymerase II-specific"/>
    <property type="evidence" value="ECO:0007669"/>
    <property type="project" value="TreeGrafter"/>
</dbReference>
<name>A0A9P6KAV2_9FUNG</name>
<comment type="subcellular location">
    <subcellularLocation>
        <location evidence="1">Nucleus</location>
    </subcellularLocation>
</comment>